<organism evidence="1 2">
    <name type="scientific">Caballeronia zhejiangensis</name>
    <dbReference type="NCBI Taxonomy" id="871203"/>
    <lineage>
        <taxon>Bacteria</taxon>
        <taxon>Pseudomonadati</taxon>
        <taxon>Pseudomonadota</taxon>
        <taxon>Betaproteobacteria</taxon>
        <taxon>Burkholderiales</taxon>
        <taxon>Burkholderiaceae</taxon>
        <taxon>Caballeronia</taxon>
    </lineage>
</organism>
<name>A0A656QXB9_9BURK</name>
<accession>A0A656QXB9</accession>
<gene>
    <name evidence="1" type="ORF">BG60_00185</name>
</gene>
<reference evidence="1 2" key="1">
    <citation type="submission" date="2014-03" db="EMBL/GenBank/DDBJ databases">
        <title>Draft Genome Sequences of Four Burkholderia Strains.</title>
        <authorList>
            <person name="Liu X.Y."/>
            <person name="Li C.X."/>
            <person name="Xu J.H."/>
        </authorList>
    </citation>
    <scope>NUCLEOTIDE SEQUENCE [LARGE SCALE GENOMIC DNA]</scope>
    <source>
        <strain evidence="1 2">OP-1</strain>
    </source>
</reference>
<dbReference type="EMBL" id="JFHD01000001">
    <property type="protein sequence ID" value="KDR34242.1"/>
    <property type="molecule type" value="Genomic_DNA"/>
</dbReference>
<protein>
    <submittedName>
        <fullName evidence="1">Uncharacterized protein</fullName>
    </submittedName>
</protein>
<comment type="caution">
    <text evidence="1">The sequence shown here is derived from an EMBL/GenBank/DDBJ whole genome shotgun (WGS) entry which is preliminary data.</text>
</comment>
<proteinExistence type="predicted"/>
<keyword evidence="2" id="KW-1185">Reference proteome</keyword>
<sequence length="81" mass="9126">MFVSFDGFRFSFARSIETQPEGPLLRPAIATLAPSRLRASVSGASSYLSYRSGAAFVIRRTRLCLFALAFRRATRAFQFRQ</sequence>
<dbReference type="AlphaFoldDB" id="A0A656QXB9"/>
<evidence type="ECO:0000313" key="2">
    <source>
        <dbReference type="Proteomes" id="UP000027451"/>
    </source>
</evidence>
<dbReference type="Proteomes" id="UP000027451">
    <property type="component" value="Unassembled WGS sequence"/>
</dbReference>
<evidence type="ECO:0000313" key="1">
    <source>
        <dbReference type="EMBL" id="KDR34242.1"/>
    </source>
</evidence>